<dbReference type="InterPro" id="IPR032259">
    <property type="entry name" value="HIBYL-CoA-H"/>
</dbReference>
<comment type="similarity">
    <text evidence="4">Belongs to the enoyl-CoA hydratase/isomerase family.</text>
</comment>
<sequence>MSTAAVQEPEVLVDMKGPVAVVTLNRPKALNSLSLGMVQQLLALNTQITAQPRPGEPVSCVVVKGAGGKAFCAGGDVKELVVRALGRSNGASAASAASAASSASAPAFALASGPDPAAFGVAFFRTEYANNAAISQLPVPYVALIDGICMGGGVGASLHGSFRVATERTVLAMPEAGIGLFPDIGASFFLHRLPGCLGRYVGLTGERLTGAEVKDAGFATHLVPSARISELEAALVALGPRAADPSVVDNLIRTFEQPPAVAAAAAAAASAGGGGGSSSLGSSALLEWKLPLINVHFGCGSVEQVIASLEAAVAGAEAASPQPAEGSLEAAQAAFLKSTLAAMRRGSPLSHAMTWEMLRRSAARHMTLRQALEMEFVMAARCVHGQADFLEGVRALLVDKDNKPAWKYGSVRQIPPQVVAGLFEPLPGEGPLFGGPGSGSGSGTGPASRM</sequence>
<comment type="catalytic activity">
    <reaction evidence="1 4">
        <text>3-hydroxy-2-methylpropanoyl-CoA + H2O = 3-hydroxy-2-methylpropanoate + CoA + H(+)</text>
        <dbReference type="Rhea" id="RHEA:20888"/>
        <dbReference type="ChEBI" id="CHEBI:11805"/>
        <dbReference type="ChEBI" id="CHEBI:15377"/>
        <dbReference type="ChEBI" id="CHEBI:15378"/>
        <dbReference type="ChEBI" id="CHEBI:57287"/>
        <dbReference type="ChEBI" id="CHEBI:57340"/>
        <dbReference type="EC" id="3.1.2.4"/>
    </reaction>
</comment>
<dbReference type="EMBL" id="JAEHOD010000067">
    <property type="protein sequence ID" value="KAG2432397.1"/>
    <property type="molecule type" value="Genomic_DNA"/>
</dbReference>
<dbReference type="InterPro" id="IPR029045">
    <property type="entry name" value="ClpP/crotonase-like_dom_sf"/>
</dbReference>
<dbReference type="PANTHER" id="PTHR43176">
    <property type="entry name" value="3-HYDROXYISOBUTYRYL-COA HYDROLASE-RELATED"/>
    <property type="match status" value="1"/>
</dbReference>
<dbReference type="OrthoDB" id="16820at2759"/>
<dbReference type="GO" id="GO:0006574">
    <property type="term" value="P:L-valine catabolic process"/>
    <property type="evidence" value="ECO:0007669"/>
    <property type="project" value="UniProtKB-UniRule"/>
</dbReference>
<evidence type="ECO:0000313" key="8">
    <source>
        <dbReference type="Proteomes" id="UP000613740"/>
    </source>
</evidence>
<dbReference type="GO" id="GO:0003860">
    <property type="term" value="F:3-hydroxyisobutyryl-CoA hydrolase activity"/>
    <property type="evidence" value="ECO:0007669"/>
    <property type="project" value="UniProtKB-UniRule"/>
</dbReference>
<dbReference type="InterPro" id="IPR045004">
    <property type="entry name" value="ECH_dom"/>
</dbReference>
<feature type="compositionally biased region" description="Gly residues" evidence="5">
    <location>
        <begin position="431"/>
        <end position="444"/>
    </location>
</feature>
<organism evidence="7 8">
    <name type="scientific">Chlamydomonas schloesseri</name>
    <dbReference type="NCBI Taxonomy" id="2026947"/>
    <lineage>
        <taxon>Eukaryota</taxon>
        <taxon>Viridiplantae</taxon>
        <taxon>Chlorophyta</taxon>
        <taxon>core chlorophytes</taxon>
        <taxon>Chlorophyceae</taxon>
        <taxon>CS clade</taxon>
        <taxon>Chlamydomonadales</taxon>
        <taxon>Chlamydomonadaceae</taxon>
        <taxon>Chlamydomonas</taxon>
    </lineage>
</organism>
<gene>
    <name evidence="7" type="ORF">HYH02_012968</name>
</gene>
<name>A0A835SS90_9CHLO</name>
<dbReference type="Gene3D" id="3.90.226.10">
    <property type="entry name" value="2-enoyl-CoA Hydratase, Chain A, domain 1"/>
    <property type="match status" value="1"/>
</dbReference>
<evidence type="ECO:0000256" key="4">
    <source>
        <dbReference type="RuleBase" id="RU369070"/>
    </source>
</evidence>
<feature type="region of interest" description="Disordered" evidence="5">
    <location>
        <begin position="430"/>
        <end position="450"/>
    </location>
</feature>
<feature type="domain" description="Enoyl-CoA hydratase/isomerase" evidence="6">
    <location>
        <begin position="20"/>
        <end position="423"/>
    </location>
</feature>
<accession>A0A835SS90</accession>
<evidence type="ECO:0000256" key="3">
    <source>
        <dbReference type="ARBA" id="ARBA00022801"/>
    </source>
</evidence>
<evidence type="ECO:0000256" key="2">
    <source>
        <dbReference type="ARBA" id="ARBA00011915"/>
    </source>
</evidence>
<comment type="pathway">
    <text evidence="4">Amino-acid degradation; L-valine degradation.</text>
</comment>
<proteinExistence type="inferred from homology"/>
<evidence type="ECO:0000256" key="1">
    <source>
        <dbReference type="ARBA" id="ARBA00001709"/>
    </source>
</evidence>
<keyword evidence="3 4" id="KW-0378">Hydrolase</keyword>
<dbReference type="Proteomes" id="UP000613740">
    <property type="component" value="Unassembled WGS sequence"/>
</dbReference>
<dbReference type="PANTHER" id="PTHR43176:SF3">
    <property type="entry name" value="3-HYDROXYISOBUTYRYL-COA HYDROLASE, MITOCHONDRIAL"/>
    <property type="match status" value="1"/>
</dbReference>
<evidence type="ECO:0000259" key="6">
    <source>
        <dbReference type="Pfam" id="PF16113"/>
    </source>
</evidence>
<protein>
    <recommendedName>
        <fullName evidence="2 4">3-hydroxyisobutyryl-CoA hydrolase</fullName>
        <shortName evidence="4">HIB-CoA hydrolase</shortName>
        <shortName evidence="4">HIBYL-CoA-H</shortName>
        <ecNumber evidence="2 4">3.1.2.4</ecNumber>
    </recommendedName>
    <alternativeName>
        <fullName evidence="4">3-hydroxyisobutyryl-coenzyme A hydrolase</fullName>
    </alternativeName>
</protein>
<dbReference type="AlphaFoldDB" id="A0A835SS90"/>
<evidence type="ECO:0000256" key="5">
    <source>
        <dbReference type="SAM" id="MobiDB-lite"/>
    </source>
</evidence>
<keyword evidence="8" id="KW-1185">Reference proteome</keyword>
<comment type="function">
    <text evidence="4">Hydrolyzes 3-hydroxyisobutyryl-CoA (HIBYL-CoA), a saline catabolite. Has high activity toward isobutyryl-CoA. Could be an isobutyryl-CoA dehydrogenase that functions in valine catabolism.</text>
</comment>
<comment type="caution">
    <text evidence="7">The sequence shown here is derived from an EMBL/GenBank/DDBJ whole genome shotgun (WGS) entry which is preliminary data.</text>
</comment>
<dbReference type="Pfam" id="PF16113">
    <property type="entry name" value="ECH_2"/>
    <property type="match status" value="1"/>
</dbReference>
<evidence type="ECO:0000313" key="7">
    <source>
        <dbReference type="EMBL" id="KAG2432397.1"/>
    </source>
</evidence>
<dbReference type="EC" id="3.1.2.4" evidence="2 4"/>
<reference evidence="7" key="1">
    <citation type="journal article" date="2020" name="bioRxiv">
        <title>Comparative genomics of Chlamydomonas.</title>
        <authorList>
            <person name="Craig R.J."/>
            <person name="Hasan A.R."/>
            <person name="Ness R.W."/>
            <person name="Keightley P.D."/>
        </authorList>
    </citation>
    <scope>NUCLEOTIDE SEQUENCE</scope>
    <source>
        <strain evidence="7">CCAP 11/173</strain>
    </source>
</reference>
<dbReference type="SUPFAM" id="SSF52096">
    <property type="entry name" value="ClpP/crotonase"/>
    <property type="match status" value="1"/>
</dbReference>
<dbReference type="CDD" id="cd06558">
    <property type="entry name" value="crotonase-like"/>
    <property type="match status" value="1"/>
</dbReference>